<dbReference type="InterPro" id="IPR005018">
    <property type="entry name" value="DOMON_domain"/>
</dbReference>
<dbReference type="OrthoDB" id="823504at2759"/>
<keyword evidence="3" id="KW-1185">Reference proteome</keyword>
<dbReference type="CDD" id="cd09631">
    <property type="entry name" value="DOMON_DOH"/>
    <property type="match status" value="1"/>
</dbReference>
<feature type="non-terminal residue" evidence="2">
    <location>
        <position position="133"/>
    </location>
</feature>
<name>A0A9N9IGF3_9GLOM</name>
<sequence length="133" mass="14654">SLSNSDDSNYPTKISTWSQYIVSCRVDLNYVYFKVQLQTSDGNGWFGMGFGPEDEGMKGAEFIIGIVSNGNVTLENYHADVGGYHPPIRDSDSDQDPTIVPKVSMSDNSAVTVEFKRLLKPPGRKPITNGDMK</sequence>
<comment type="caution">
    <text evidence="2">The sequence shown here is derived from an EMBL/GenBank/DDBJ whole genome shotgun (WGS) entry which is preliminary data.</text>
</comment>
<dbReference type="Pfam" id="PF03351">
    <property type="entry name" value="DOMON"/>
    <property type="match status" value="1"/>
</dbReference>
<dbReference type="SUPFAM" id="SSF49344">
    <property type="entry name" value="CBD9-like"/>
    <property type="match status" value="1"/>
</dbReference>
<dbReference type="InterPro" id="IPR045266">
    <property type="entry name" value="DOH_DOMON"/>
</dbReference>
<dbReference type="PROSITE" id="PS50836">
    <property type="entry name" value="DOMON"/>
    <property type="match status" value="1"/>
</dbReference>
<feature type="domain" description="DOMON" evidence="1">
    <location>
        <begin position="11"/>
        <end position="133"/>
    </location>
</feature>
<evidence type="ECO:0000259" key="1">
    <source>
        <dbReference type="PROSITE" id="PS50836"/>
    </source>
</evidence>
<dbReference type="Gene3D" id="2.60.40.1210">
    <property type="entry name" value="Cellobiose dehydrogenase, cytochrome domain"/>
    <property type="match status" value="1"/>
</dbReference>
<evidence type="ECO:0000313" key="2">
    <source>
        <dbReference type="EMBL" id="CAG8732608.1"/>
    </source>
</evidence>
<organism evidence="2 3">
    <name type="scientific">Racocetra fulgida</name>
    <dbReference type="NCBI Taxonomy" id="60492"/>
    <lineage>
        <taxon>Eukaryota</taxon>
        <taxon>Fungi</taxon>
        <taxon>Fungi incertae sedis</taxon>
        <taxon>Mucoromycota</taxon>
        <taxon>Glomeromycotina</taxon>
        <taxon>Glomeromycetes</taxon>
        <taxon>Diversisporales</taxon>
        <taxon>Gigasporaceae</taxon>
        <taxon>Racocetra</taxon>
    </lineage>
</organism>
<protein>
    <submittedName>
        <fullName evidence="2">4270_t:CDS:1</fullName>
    </submittedName>
</protein>
<dbReference type="EMBL" id="CAJVPZ010028879">
    <property type="protein sequence ID" value="CAG8732608.1"/>
    <property type="molecule type" value="Genomic_DNA"/>
</dbReference>
<feature type="non-terminal residue" evidence="2">
    <location>
        <position position="1"/>
    </location>
</feature>
<accession>A0A9N9IGF3</accession>
<proteinExistence type="predicted"/>
<dbReference type="Proteomes" id="UP000789396">
    <property type="component" value="Unassembled WGS sequence"/>
</dbReference>
<dbReference type="AlphaFoldDB" id="A0A9N9IGF3"/>
<gene>
    <name evidence="2" type="ORF">RFULGI_LOCUS12254</name>
</gene>
<evidence type="ECO:0000313" key="3">
    <source>
        <dbReference type="Proteomes" id="UP000789396"/>
    </source>
</evidence>
<reference evidence="2" key="1">
    <citation type="submission" date="2021-06" db="EMBL/GenBank/DDBJ databases">
        <authorList>
            <person name="Kallberg Y."/>
            <person name="Tangrot J."/>
            <person name="Rosling A."/>
        </authorList>
    </citation>
    <scope>NUCLEOTIDE SEQUENCE</scope>
    <source>
        <strain evidence="2">IN212</strain>
    </source>
</reference>